<accession>A0A1R4IN03</accession>
<gene>
    <name evidence="1" type="ORF">FM104_02730</name>
</gene>
<evidence type="ECO:0000313" key="2">
    <source>
        <dbReference type="Proteomes" id="UP000196320"/>
    </source>
</evidence>
<organism evidence="1 2">
    <name type="scientific">Microbacterium esteraromaticum</name>
    <dbReference type="NCBI Taxonomy" id="57043"/>
    <lineage>
        <taxon>Bacteria</taxon>
        <taxon>Bacillati</taxon>
        <taxon>Actinomycetota</taxon>
        <taxon>Actinomycetes</taxon>
        <taxon>Micrococcales</taxon>
        <taxon>Microbacteriaceae</taxon>
        <taxon>Microbacterium</taxon>
    </lineage>
</organism>
<name>A0A1R4IN03_9MICO</name>
<keyword evidence="2" id="KW-1185">Reference proteome</keyword>
<protein>
    <submittedName>
        <fullName evidence="1">Uncharacterized protein</fullName>
    </submittedName>
</protein>
<reference evidence="1 2" key="1">
    <citation type="submission" date="2017-02" db="EMBL/GenBank/DDBJ databases">
        <authorList>
            <person name="Peterson S.W."/>
        </authorList>
    </citation>
    <scope>NUCLEOTIDE SEQUENCE [LARGE SCALE GENOMIC DNA]</scope>
    <source>
        <strain evidence="1 2">B Mb 05.01</strain>
    </source>
</reference>
<dbReference type="AlphaFoldDB" id="A0A1R4IN03"/>
<proteinExistence type="predicted"/>
<evidence type="ECO:0000313" key="1">
    <source>
        <dbReference type="EMBL" id="SJN20633.1"/>
    </source>
</evidence>
<dbReference type="Proteomes" id="UP000196320">
    <property type="component" value="Unassembled WGS sequence"/>
</dbReference>
<sequence length="41" mass="4041">MAASLQAAGGAGLIWCGECSASGQRLADPNRATADPSLHAD</sequence>
<dbReference type="EMBL" id="FUKO01000011">
    <property type="protein sequence ID" value="SJN20633.1"/>
    <property type="molecule type" value="Genomic_DNA"/>
</dbReference>